<keyword evidence="1" id="KW-1133">Transmembrane helix</keyword>
<dbReference type="AlphaFoldDB" id="A0A2W1NTT1"/>
<keyword evidence="1" id="KW-0472">Membrane</keyword>
<dbReference type="RefSeq" id="WP_089199186.1">
    <property type="nucleotide sequence ID" value="NZ_NHRJ02000002.1"/>
</dbReference>
<feature type="transmembrane region" description="Helical" evidence="1">
    <location>
        <begin position="6"/>
        <end position="24"/>
    </location>
</feature>
<dbReference type="OrthoDB" id="2988117at2"/>
<dbReference type="Proteomes" id="UP000214746">
    <property type="component" value="Unassembled WGS sequence"/>
</dbReference>
<proteinExistence type="predicted"/>
<comment type="caution">
    <text evidence="2">The sequence shown here is derived from an EMBL/GenBank/DDBJ whole genome shotgun (WGS) entry which is preliminary data.</text>
</comment>
<evidence type="ECO:0000313" key="2">
    <source>
        <dbReference type="EMBL" id="PZE22043.1"/>
    </source>
</evidence>
<reference evidence="2" key="1">
    <citation type="submission" date="2018-06" db="EMBL/GenBank/DDBJ databases">
        <title>Paenibacillus xerothermodurans sp. nov. an extremely dry heat resistant spore forming bacterium isolated from the soil of Cape Canaveral, Florida.</title>
        <authorList>
            <person name="Seuylemezian A."/>
            <person name="Kaur N."/>
            <person name="Patil P."/>
            <person name="Patil P."/>
            <person name="Mayilraj S."/>
            <person name="Vaishampayan P."/>
        </authorList>
    </citation>
    <scope>NUCLEOTIDE SEQUENCE [LARGE SCALE GENOMIC DNA]</scope>
    <source>
        <strain evidence="2">ATCC 27380</strain>
    </source>
</reference>
<accession>A0A2W1NTT1</accession>
<protein>
    <submittedName>
        <fullName evidence="2">Uncharacterized protein</fullName>
    </submittedName>
</protein>
<organism evidence="2 3">
    <name type="scientific">Paenibacillus xerothermodurans</name>
    <dbReference type="NCBI Taxonomy" id="1977292"/>
    <lineage>
        <taxon>Bacteria</taxon>
        <taxon>Bacillati</taxon>
        <taxon>Bacillota</taxon>
        <taxon>Bacilli</taxon>
        <taxon>Bacillales</taxon>
        <taxon>Paenibacillaceae</taxon>
        <taxon>Paenibacillus</taxon>
    </lineage>
</organism>
<name>A0A2W1NTT1_PAEXE</name>
<keyword evidence="3" id="KW-1185">Reference proteome</keyword>
<dbReference type="EMBL" id="NHRJ02000002">
    <property type="protein sequence ID" value="PZE22043.1"/>
    <property type="molecule type" value="Genomic_DNA"/>
</dbReference>
<evidence type="ECO:0000313" key="3">
    <source>
        <dbReference type="Proteomes" id="UP000214746"/>
    </source>
</evidence>
<keyword evidence="1" id="KW-0812">Transmembrane</keyword>
<sequence length="155" mass="17556">METGDGLIVVLIALVLGAWLFIYVRGKLKESLYPLGIDIPAHEPVNENEVTNLLTAHGYEVISGKQRIPIEITVNEDEPLGSRLFIDYFAEKDGIYYTVKIAKERKPLEMTGSSLRDRLLIYHLVYPQTAGVLYVELNQRKINIITFELHAEEVG</sequence>
<evidence type="ECO:0000256" key="1">
    <source>
        <dbReference type="SAM" id="Phobius"/>
    </source>
</evidence>
<gene>
    <name evidence="2" type="ORF">CBW46_006505</name>
</gene>